<organism evidence="1 2">
    <name type="scientific">Citrullus colocynthis</name>
    <name type="common">colocynth</name>
    <dbReference type="NCBI Taxonomy" id="252529"/>
    <lineage>
        <taxon>Eukaryota</taxon>
        <taxon>Viridiplantae</taxon>
        <taxon>Streptophyta</taxon>
        <taxon>Embryophyta</taxon>
        <taxon>Tracheophyta</taxon>
        <taxon>Spermatophyta</taxon>
        <taxon>Magnoliopsida</taxon>
        <taxon>eudicotyledons</taxon>
        <taxon>Gunneridae</taxon>
        <taxon>Pentapetalae</taxon>
        <taxon>rosids</taxon>
        <taxon>fabids</taxon>
        <taxon>Cucurbitales</taxon>
        <taxon>Cucurbitaceae</taxon>
        <taxon>Benincaseae</taxon>
        <taxon>Citrullus</taxon>
    </lineage>
</organism>
<name>A0ABP0YCK2_9ROSI</name>
<accession>A0ABP0YCK2</accession>
<sequence length="127" mass="14090">MTYPEPEGYGQSLHVNGQATPAEVGLSSTSTNVNSFKCHNVDGIAEVLLALERIEQEELTYEELVFTSLLSSIFKRQLLDLEERKGTVSTTLSEEALTECLNRSIYQSKPKGETTTVSNAVFVRKNM</sequence>
<keyword evidence="2" id="KW-1185">Reference proteome</keyword>
<dbReference type="EMBL" id="OZ021737">
    <property type="protein sequence ID" value="CAK9317395.1"/>
    <property type="molecule type" value="Genomic_DNA"/>
</dbReference>
<evidence type="ECO:0000313" key="1">
    <source>
        <dbReference type="EMBL" id="CAK9317395.1"/>
    </source>
</evidence>
<protein>
    <submittedName>
        <fullName evidence="1">Uncharacterized protein</fullName>
    </submittedName>
</protein>
<evidence type="ECO:0000313" key="2">
    <source>
        <dbReference type="Proteomes" id="UP001642487"/>
    </source>
</evidence>
<proteinExistence type="predicted"/>
<gene>
    <name evidence="1" type="ORF">CITCOLO1_LOCUS9298</name>
</gene>
<reference evidence="1 2" key="1">
    <citation type="submission" date="2024-03" db="EMBL/GenBank/DDBJ databases">
        <authorList>
            <person name="Gkanogiannis A."/>
            <person name="Becerra Lopez-Lavalle L."/>
        </authorList>
    </citation>
    <scope>NUCLEOTIDE SEQUENCE [LARGE SCALE GENOMIC DNA]</scope>
</reference>
<dbReference type="Proteomes" id="UP001642487">
    <property type="component" value="Chromosome 3"/>
</dbReference>